<dbReference type="Proteomes" id="UP000595564">
    <property type="component" value="Chromosome"/>
</dbReference>
<feature type="coiled-coil region" evidence="1">
    <location>
        <begin position="5"/>
        <end position="32"/>
    </location>
</feature>
<dbReference type="EMBL" id="AP017470">
    <property type="protein sequence ID" value="BBB32767.1"/>
    <property type="molecule type" value="Genomic_DNA"/>
</dbReference>
<evidence type="ECO:0000313" key="3">
    <source>
        <dbReference type="Proteomes" id="UP000595564"/>
    </source>
</evidence>
<sequence>MNKEKDNVTILLDNLEKEIKRLRIEYNRELAHMPDVNLEFAEQRVKELIKTLRRIPFKKYIHKFRFENLLARYNVQKINFNRLKDFQEKKYQKLKEEGLITVPLVDAKEENRTVVPQEEKVVIGDIKSEEQKLQKIYNDYKIKLESQKKQVNVPYEVFKKKIYDRFQMIKEKNRNAKLQIRLVEENDKVKIKTKVVKDGQ</sequence>
<organism evidence="2 3">
    <name type="scientific">Thermotomaculum hydrothermale</name>
    <dbReference type="NCBI Taxonomy" id="981385"/>
    <lineage>
        <taxon>Bacteria</taxon>
        <taxon>Pseudomonadati</taxon>
        <taxon>Acidobacteriota</taxon>
        <taxon>Holophagae</taxon>
        <taxon>Thermotomaculales</taxon>
        <taxon>Thermotomaculaceae</taxon>
        <taxon>Thermotomaculum</taxon>
    </lineage>
</organism>
<dbReference type="KEGG" id="thyd:TTHT_1249"/>
<proteinExistence type="predicted"/>
<evidence type="ECO:0000313" key="2">
    <source>
        <dbReference type="EMBL" id="BBB32767.1"/>
    </source>
</evidence>
<dbReference type="AlphaFoldDB" id="A0A7R6PMD0"/>
<keyword evidence="3" id="KW-1185">Reference proteome</keyword>
<name>A0A7R6PMD0_9BACT</name>
<keyword evidence="1" id="KW-0175">Coiled coil</keyword>
<feature type="coiled-coil region" evidence="1">
    <location>
        <begin position="130"/>
        <end position="188"/>
    </location>
</feature>
<dbReference type="RefSeq" id="WP_201327072.1">
    <property type="nucleotide sequence ID" value="NZ_AP017470.1"/>
</dbReference>
<gene>
    <name evidence="2" type="ORF">TTHT_1249</name>
</gene>
<evidence type="ECO:0000256" key="1">
    <source>
        <dbReference type="SAM" id="Coils"/>
    </source>
</evidence>
<reference evidence="2 3" key="1">
    <citation type="journal article" date="2012" name="Extremophiles">
        <title>Thermotomaculum hydrothermale gen. nov., sp. nov., a novel heterotrophic thermophile within the phylum Acidobacteria from a deep-sea hydrothermal vent chimney in the Southern Okinawa Trough.</title>
        <authorList>
            <person name="Izumi H."/>
            <person name="Nunoura T."/>
            <person name="Miyazaki M."/>
            <person name="Mino S."/>
            <person name="Toki T."/>
            <person name="Takai K."/>
            <person name="Sako Y."/>
            <person name="Sawabe T."/>
            <person name="Nakagawa S."/>
        </authorList>
    </citation>
    <scope>NUCLEOTIDE SEQUENCE [LARGE SCALE GENOMIC DNA]</scope>
    <source>
        <strain evidence="2 3">AC55</strain>
    </source>
</reference>
<accession>A0A7R6PMD0</accession>
<protein>
    <submittedName>
        <fullName evidence="2">Uncharacterized protein</fullName>
    </submittedName>
</protein>